<proteinExistence type="predicted"/>
<name>C0QIJ7_DESAH</name>
<dbReference type="SMART" id="SM00530">
    <property type="entry name" value="HTH_XRE"/>
    <property type="match status" value="1"/>
</dbReference>
<feature type="domain" description="HTH cro/C1-type" evidence="1">
    <location>
        <begin position="20"/>
        <end position="78"/>
    </location>
</feature>
<evidence type="ECO:0000313" key="2">
    <source>
        <dbReference type="EMBL" id="ACN17941.1"/>
    </source>
</evidence>
<dbReference type="InterPro" id="IPR001387">
    <property type="entry name" value="Cro/C1-type_HTH"/>
</dbReference>
<dbReference type="Gene3D" id="1.10.260.40">
    <property type="entry name" value="lambda repressor-like DNA-binding domains"/>
    <property type="match status" value="1"/>
</dbReference>
<dbReference type="EMBL" id="CP001087">
    <property type="protein sequence ID" value="ACN17941.1"/>
    <property type="molecule type" value="Genomic_DNA"/>
</dbReference>
<dbReference type="SUPFAM" id="SSF47413">
    <property type="entry name" value="lambda repressor-like DNA-binding domains"/>
    <property type="match status" value="1"/>
</dbReference>
<dbReference type="STRING" id="177437.HRM2_48930"/>
<dbReference type="Proteomes" id="UP000000442">
    <property type="component" value="Chromosome"/>
</dbReference>
<dbReference type="eggNOG" id="COG1396">
    <property type="taxonomic scope" value="Bacteria"/>
</dbReference>
<dbReference type="HOGENOM" id="CLU_2584068_0_0_7"/>
<dbReference type="InterPro" id="IPR010982">
    <property type="entry name" value="Lambda_DNA-bd_dom_sf"/>
</dbReference>
<dbReference type="AlphaFoldDB" id="C0QIJ7"/>
<sequence>MTDLRYPYLVRLPNYMGKAIKDIRKKKNMTQGDLADITGTSVKFISDVERGKETTQMDKVFDLVRALGIQIYLTIDPFFPKDNR</sequence>
<organism evidence="2 3">
    <name type="scientific">Desulforapulum autotrophicum (strain ATCC 43914 / DSM 3382 / VKM B-1955 / HRM2)</name>
    <name type="common">Desulfobacterium autotrophicum</name>
    <dbReference type="NCBI Taxonomy" id="177437"/>
    <lineage>
        <taxon>Bacteria</taxon>
        <taxon>Pseudomonadati</taxon>
        <taxon>Thermodesulfobacteriota</taxon>
        <taxon>Desulfobacteria</taxon>
        <taxon>Desulfobacterales</taxon>
        <taxon>Desulfobacteraceae</taxon>
        <taxon>Desulforapulum</taxon>
    </lineage>
</organism>
<protein>
    <submittedName>
        <fullName evidence="2">Transcriptional regulator</fullName>
    </submittedName>
</protein>
<gene>
    <name evidence="2" type="ordered locus">HRM2_48930</name>
</gene>
<dbReference type="KEGG" id="dat:HRM2_48930"/>
<evidence type="ECO:0000313" key="3">
    <source>
        <dbReference type="Proteomes" id="UP000000442"/>
    </source>
</evidence>
<evidence type="ECO:0000259" key="1">
    <source>
        <dbReference type="PROSITE" id="PS50943"/>
    </source>
</evidence>
<accession>C0QIJ7</accession>
<reference evidence="2 3" key="1">
    <citation type="journal article" date="2009" name="Environ. Microbiol.">
        <title>Genome sequence of Desulfobacterium autotrophicum HRM2, a marine sulfate reducer oxidizing organic carbon completely to carbon dioxide.</title>
        <authorList>
            <person name="Strittmatter A.W."/>
            <person name="Liesegang H."/>
            <person name="Rabus R."/>
            <person name="Decker I."/>
            <person name="Amann J."/>
            <person name="Andres S."/>
            <person name="Henne A."/>
            <person name="Fricke W.F."/>
            <person name="Martinez-Arias R."/>
            <person name="Bartels D."/>
            <person name="Goesmann A."/>
            <person name="Krause L."/>
            <person name="Puehler A."/>
            <person name="Klenk H.P."/>
            <person name="Richter M."/>
            <person name="Schuler M."/>
            <person name="Gloeckner F.O."/>
            <person name="Meyerdierks A."/>
            <person name="Gottschalk G."/>
            <person name="Amann R."/>
        </authorList>
    </citation>
    <scope>NUCLEOTIDE SEQUENCE [LARGE SCALE GENOMIC DNA]</scope>
    <source>
        <strain evidence="3">ATCC 43914 / DSM 3382 / HRM2</strain>
    </source>
</reference>
<dbReference type="CDD" id="cd00093">
    <property type="entry name" value="HTH_XRE"/>
    <property type="match status" value="1"/>
</dbReference>
<dbReference type="PROSITE" id="PS50943">
    <property type="entry name" value="HTH_CROC1"/>
    <property type="match status" value="1"/>
</dbReference>
<keyword evidence="3" id="KW-1185">Reference proteome</keyword>
<dbReference type="Pfam" id="PF01381">
    <property type="entry name" value="HTH_3"/>
    <property type="match status" value="1"/>
</dbReference>
<dbReference type="GO" id="GO:0003677">
    <property type="term" value="F:DNA binding"/>
    <property type="evidence" value="ECO:0007669"/>
    <property type="project" value="InterPro"/>
</dbReference>